<comment type="caution">
    <text evidence="1">The sequence shown here is derived from an EMBL/GenBank/DDBJ whole genome shotgun (WGS) entry which is preliminary data.</text>
</comment>
<organism evidence="1 2">
    <name type="scientific">Dallia pectoralis</name>
    <name type="common">Alaska blackfish</name>
    <dbReference type="NCBI Taxonomy" id="75939"/>
    <lineage>
        <taxon>Eukaryota</taxon>
        <taxon>Metazoa</taxon>
        <taxon>Chordata</taxon>
        <taxon>Craniata</taxon>
        <taxon>Vertebrata</taxon>
        <taxon>Euteleostomi</taxon>
        <taxon>Actinopterygii</taxon>
        <taxon>Neopterygii</taxon>
        <taxon>Teleostei</taxon>
        <taxon>Protacanthopterygii</taxon>
        <taxon>Esociformes</taxon>
        <taxon>Umbridae</taxon>
        <taxon>Dallia</taxon>
    </lineage>
</organism>
<dbReference type="Proteomes" id="UP001157502">
    <property type="component" value="Chromosome 26"/>
</dbReference>
<protein>
    <submittedName>
        <fullName evidence="1">Uncharacterized protein</fullName>
    </submittedName>
</protein>
<reference evidence="1" key="1">
    <citation type="submission" date="2021-05" db="EMBL/GenBank/DDBJ databases">
        <authorList>
            <person name="Pan Q."/>
            <person name="Jouanno E."/>
            <person name="Zahm M."/>
            <person name="Klopp C."/>
            <person name="Cabau C."/>
            <person name="Louis A."/>
            <person name="Berthelot C."/>
            <person name="Parey E."/>
            <person name="Roest Crollius H."/>
            <person name="Montfort J."/>
            <person name="Robinson-Rechavi M."/>
            <person name="Bouchez O."/>
            <person name="Lampietro C."/>
            <person name="Lopez Roques C."/>
            <person name="Donnadieu C."/>
            <person name="Postlethwait J."/>
            <person name="Bobe J."/>
            <person name="Dillon D."/>
            <person name="Chandos A."/>
            <person name="von Hippel F."/>
            <person name="Guiguen Y."/>
        </authorList>
    </citation>
    <scope>NUCLEOTIDE SEQUENCE</scope>
    <source>
        <strain evidence="1">YG-Jan2019</strain>
    </source>
</reference>
<accession>A0ACC2FL09</accession>
<gene>
    <name evidence="1" type="ORF">DPEC_G00288920</name>
</gene>
<name>A0ACC2FL09_DALPE</name>
<dbReference type="EMBL" id="CM055753">
    <property type="protein sequence ID" value="KAJ7991925.1"/>
    <property type="molecule type" value="Genomic_DNA"/>
</dbReference>
<keyword evidence="2" id="KW-1185">Reference proteome</keyword>
<proteinExistence type="predicted"/>
<evidence type="ECO:0000313" key="2">
    <source>
        <dbReference type="Proteomes" id="UP001157502"/>
    </source>
</evidence>
<sequence length="176" mass="20512">MSTLYSAVMSRTPDARARDSQTRQIQQNITNVEKHFGEMCQLFAAYVRKTARLRDKADLLVKEIRIYAETETPNLQRGVKQFADNLAKVQDYRQAEVERLEAKVVEPLKSYGNVVKIKREDLKTTQSARNREYKQMQQLEKMRQRNPSDRQTISQVCVVRSLDTCIGMKVQVIHFT</sequence>
<evidence type="ECO:0000313" key="1">
    <source>
        <dbReference type="EMBL" id="KAJ7991925.1"/>
    </source>
</evidence>